<dbReference type="Pfam" id="PF03918">
    <property type="entry name" value="CcmH"/>
    <property type="match status" value="1"/>
</dbReference>
<proteinExistence type="inferred from homology"/>
<dbReference type="GO" id="GO:0017004">
    <property type="term" value="P:cytochrome complex assembly"/>
    <property type="evidence" value="ECO:0007669"/>
    <property type="project" value="UniProtKB-KW"/>
</dbReference>
<dbReference type="PANTHER" id="PTHR47870">
    <property type="entry name" value="CYTOCHROME C-TYPE BIOGENESIS PROTEIN CCMH"/>
    <property type="match status" value="1"/>
</dbReference>
<evidence type="ECO:0000256" key="2">
    <source>
        <dbReference type="ARBA" id="ARBA00022617"/>
    </source>
</evidence>
<comment type="subcellular location">
    <subcellularLocation>
        <location evidence="8">Membrane</location>
        <topology evidence="8">Single-pass membrane protein</topology>
        <orientation evidence="8">Periplasmic side</orientation>
    </subcellularLocation>
</comment>
<dbReference type="GO" id="GO:0046872">
    <property type="term" value="F:metal ion binding"/>
    <property type="evidence" value="ECO:0007669"/>
    <property type="project" value="UniProtKB-KW"/>
</dbReference>
<organism evidence="11 12">
    <name type="scientific">Commensalibacter intestini</name>
    <dbReference type="NCBI Taxonomy" id="479936"/>
    <lineage>
        <taxon>Bacteria</taxon>
        <taxon>Pseudomonadati</taxon>
        <taxon>Pseudomonadota</taxon>
        <taxon>Alphaproteobacteria</taxon>
        <taxon>Acetobacterales</taxon>
        <taxon>Acetobacteraceae</taxon>
    </lineage>
</organism>
<evidence type="ECO:0000256" key="8">
    <source>
        <dbReference type="ARBA" id="ARBA00060491"/>
    </source>
</evidence>
<keyword evidence="4 9" id="KW-0732">Signal</keyword>
<keyword evidence="3 9" id="KW-0479">Metal-binding</keyword>
<protein>
    <recommendedName>
        <fullName evidence="9">Cytochrome c-type biogenesis protein</fullName>
    </recommendedName>
</protein>
<accession>A0A251ZVZ4</accession>
<name>A0A251ZVZ4_9PROT</name>
<reference evidence="12" key="1">
    <citation type="submission" date="2014-06" db="EMBL/GenBank/DDBJ databases">
        <authorList>
            <person name="Winans N.J."/>
            <person name="Newell P.D."/>
            <person name="Douglas A.E."/>
        </authorList>
    </citation>
    <scope>NUCLEOTIDE SEQUENCE [LARGE SCALE GENOMIC DNA]</scope>
    <source>
        <strain evidence="12">DmL_052</strain>
    </source>
</reference>
<dbReference type="FunFam" id="1.10.8.640:FF:000001">
    <property type="entry name" value="Cytochrome c-type biogenesis protein"/>
    <property type="match status" value="1"/>
</dbReference>
<evidence type="ECO:0000256" key="1">
    <source>
        <dbReference type="ARBA" id="ARBA00010342"/>
    </source>
</evidence>
<sequence>MRFIAILFIFCISLSAPIIAFGIDSPDEMLANPQQEKRAENLGSQLRCLVCQNESIEDSSADLAKDLRKVVRQRIAAGDTDQQVMQWMVDHYGNFIRLNPPFTITTALLWFMPILALSIGLMVAFVTLRKRKNTVTAALSKEEQKRLNELMKD</sequence>
<dbReference type="Proteomes" id="UP000194946">
    <property type="component" value="Unassembled WGS sequence"/>
</dbReference>
<evidence type="ECO:0000256" key="9">
    <source>
        <dbReference type="RuleBase" id="RU364112"/>
    </source>
</evidence>
<evidence type="ECO:0000256" key="5">
    <source>
        <dbReference type="ARBA" id="ARBA00022748"/>
    </source>
</evidence>
<keyword evidence="2 9" id="KW-0349">Heme</keyword>
<dbReference type="EMBL" id="JOPB01000003">
    <property type="protein sequence ID" value="OUI78845.1"/>
    <property type="molecule type" value="Genomic_DNA"/>
</dbReference>
<evidence type="ECO:0000313" key="12">
    <source>
        <dbReference type="Proteomes" id="UP000194946"/>
    </source>
</evidence>
<dbReference type="InterPro" id="IPR005616">
    <property type="entry name" value="CcmH/CycL/Ccl2/NrfF_N"/>
</dbReference>
<keyword evidence="9" id="KW-1133">Transmembrane helix</keyword>
<evidence type="ECO:0000256" key="7">
    <source>
        <dbReference type="ARBA" id="ARBA00037230"/>
    </source>
</evidence>
<dbReference type="CDD" id="cd16378">
    <property type="entry name" value="CcmH_N"/>
    <property type="match status" value="1"/>
</dbReference>
<dbReference type="AlphaFoldDB" id="A0A251ZVZ4"/>
<comment type="caution">
    <text evidence="11">The sequence shown here is derived from an EMBL/GenBank/DDBJ whole genome shotgun (WGS) entry which is preliminary data.</text>
</comment>
<keyword evidence="6 9" id="KW-0408">Iron</keyword>
<keyword evidence="9" id="KW-0472">Membrane</keyword>
<evidence type="ECO:0000256" key="3">
    <source>
        <dbReference type="ARBA" id="ARBA00022723"/>
    </source>
</evidence>
<keyword evidence="5" id="KW-0201">Cytochrome c-type biogenesis</keyword>
<comment type="function">
    <text evidence="7">Required for the biogenesis of c-type cytochromes. Possible subunit of a heme lyase.</text>
</comment>
<dbReference type="InterPro" id="IPR051263">
    <property type="entry name" value="C-type_cytochrome_biogenesis"/>
</dbReference>
<dbReference type="GO" id="GO:0005886">
    <property type="term" value="C:plasma membrane"/>
    <property type="evidence" value="ECO:0007669"/>
    <property type="project" value="TreeGrafter"/>
</dbReference>
<dbReference type="InterPro" id="IPR038297">
    <property type="entry name" value="CcmH/CycL/NrfF/Ccl2_sf"/>
</dbReference>
<gene>
    <name evidence="11" type="ORF">HK18_05430</name>
</gene>
<keyword evidence="9" id="KW-0812">Transmembrane</keyword>
<evidence type="ECO:0000256" key="4">
    <source>
        <dbReference type="ARBA" id="ARBA00022729"/>
    </source>
</evidence>
<dbReference type="Gene3D" id="1.10.8.640">
    <property type="entry name" value="Cytochrome C biogenesis protein"/>
    <property type="match status" value="1"/>
</dbReference>
<feature type="domain" description="CcmH/CycL/Ccl2/NrfF N-terminal" evidence="10">
    <location>
        <begin position="17"/>
        <end position="151"/>
    </location>
</feature>
<dbReference type="RefSeq" id="WP_008853453.1">
    <property type="nucleotide sequence ID" value="NZ_JOPB01000003.1"/>
</dbReference>
<evidence type="ECO:0000256" key="6">
    <source>
        <dbReference type="ARBA" id="ARBA00023004"/>
    </source>
</evidence>
<dbReference type="PANTHER" id="PTHR47870:SF1">
    <property type="entry name" value="CYTOCHROME C-TYPE BIOGENESIS PROTEIN CCMH"/>
    <property type="match status" value="1"/>
</dbReference>
<feature type="transmembrane region" description="Helical" evidence="9">
    <location>
        <begin position="107"/>
        <end position="128"/>
    </location>
</feature>
<comment type="similarity">
    <text evidence="1 9">Belongs to the CcmH/CycL/Ccl2/NrfF family.</text>
</comment>
<evidence type="ECO:0000313" key="11">
    <source>
        <dbReference type="EMBL" id="OUI78845.1"/>
    </source>
</evidence>
<keyword evidence="12" id="KW-1185">Reference proteome</keyword>
<evidence type="ECO:0000259" key="10">
    <source>
        <dbReference type="Pfam" id="PF03918"/>
    </source>
</evidence>